<dbReference type="Proteomes" id="UP000004508">
    <property type="component" value="Unassembled WGS sequence"/>
</dbReference>
<organism evidence="1 2">
    <name type="scientific">Ktedonobacter racemifer DSM 44963</name>
    <dbReference type="NCBI Taxonomy" id="485913"/>
    <lineage>
        <taxon>Bacteria</taxon>
        <taxon>Bacillati</taxon>
        <taxon>Chloroflexota</taxon>
        <taxon>Ktedonobacteria</taxon>
        <taxon>Ktedonobacterales</taxon>
        <taxon>Ktedonobacteraceae</taxon>
        <taxon>Ktedonobacter</taxon>
    </lineage>
</organism>
<dbReference type="EMBL" id="ADVG01000003">
    <property type="protein sequence ID" value="EFH84524.1"/>
    <property type="molecule type" value="Genomic_DNA"/>
</dbReference>
<dbReference type="AlphaFoldDB" id="D6TWE1"/>
<keyword evidence="2" id="KW-1185">Reference proteome</keyword>
<evidence type="ECO:0000313" key="2">
    <source>
        <dbReference type="Proteomes" id="UP000004508"/>
    </source>
</evidence>
<dbReference type="STRING" id="485913.Krac_5592"/>
<dbReference type="InParanoid" id="D6TWE1"/>
<proteinExistence type="predicted"/>
<accession>D6TWE1</accession>
<protein>
    <submittedName>
        <fullName evidence="1">Uncharacterized protein</fullName>
    </submittedName>
</protein>
<evidence type="ECO:0000313" key="1">
    <source>
        <dbReference type="EMBL" id="EFH84524.1"/>
    </source>
</evidence>
<reference evidence="1 2" key="1">
    <citation type="journal article" date="2011" name="Stand. Genomic Sci.">
        <title>Non-contiguous finished genome sequence and contextual data of the filamentous soil bacterium Ktedonobacter racemifer type strain (SOSP1-21).</title>
        <authorList>
            <person name="Chang Y.J."/>
            <person name="Land M."/>
            <person name="Hauser L."/>
            <person name="Chertkov O."/>
            <person name="Del Rio T.G."/>
            <person name="Nolan M."/>
            <person name="Copeland A."/>
            <person name="Tice H."/>
            <person name="Cheng J.F."/>
            <person name="Lucas S."/>
            <person name="Han C."/>
            <person name="Goodwin L."/>
            <person name="Pitluck S."/>
            <person name="Ivanova N."/>
            <person name="Ovchinikova G."/>
            <person name="Pati A."/>
            <person name="Chen A."/>
            <person name="Palaniappan K."/>
            <person name="Mavromatis K."/>
            <person name="Liolios K."/>
            <person name="Brettin T."/>
            <person name="Fiebig A."/>
            <person name="Rohde M."/>
            <person name="Abt B."/>
            <person name="Goker M."/>
            <person name="Detter J.C."/>
            <person name="Woyke T."/>
            <person name="Bristow J."/>
            <person name="Eisen J.A."/>
            <person name="Markowitz V."/>
            <person name="Hugenholtz P."/>
            <person name="Kyrpides N.C."/>
            <person name="Klenk H.P."/>
            <person name="Lapidus A."/>
        </authorList>
    </citation>
    <scope>NUCLEOTIDE SEQUENCE [LARGE SCALE GENOMIC DNA]</scope>
    <source>
        <strain evidence="2">DSM 44963</strain>
    </source>
</reference>
<sequence length="50" mass="6031">MIHKPNVRPFFGPKVSHFLKVRTTELLTTINTMKYAKYDHSHLHFWLVFC</sequence>
<comment type="caution">
    <text evidence="1">The sequence shown here is derived from an EMBL/GenBank/DDBJ whole genome shotgun (WGS) entry which is preliminary data.</text>
</comment>
<gene>
    <name evidence="1" type="ORF">Krac_5592</name>
</gene>
<name>D6TWE1_KTERA</name>